<dbReference type="InterPro" id="IPR006452">
    <property type="entry name" value="Formate_DH_accessory"/>
</dbReference>
<dbReference type="Pfam" id="PF24860">
    <property type="entry name" value="FdhE_C"/>
    <property type="match status" value="1"/>
</dbReference>
<evidence type="ECO:0000256" key="2">
    <source>
        <dbReference type="HAMAP-Rule" id="MF_00611"/>
    </source>
</evidence>
<dbReference type="GO" id="GO:0008199">
    <property type="term" value="F:ferric iron binding"/>
    <property type="evidence" value="ECO:0007669"/>
    <property type="project" value="TreeGrafter"/>
</dbReference>
<comment type="function">
    <text evidence="2">Necessary for formate dehydrogenase activity.</text>
</comment>
<evidence type="ECO:0000313" key="6">
    <source>
        <dbReference type="EMBL" id="PZQ18102.1"/>
    </source>
</evidence>
<accession>A0A2W5KM92</accession>
<dbReference type="PIRSF" id="PIRSF018296">
    <property type="entry name" value="Format_dh_formtn"/>
    <property type="match status" value="1"/>
</dbReference>
<dbReference type="GO" id="GO:0005829">
    <property type="term" value="C:cytosol"/>
    <property type="evidence" value="ECO:0007669"/>
    <property type="project" value="TreeGrafter"/>
</dbReference>
<protein>
    <recommendedName>
        <fullName evidence="2">Protein FdhE homolog</fullName>
    </recommendedName>
</protein>
<dbReference type="NCBIfam" id="TIGR01562">
    <property type="entry name" value="FdhE"/>
    <property type="match status" value="1"/>
</dbReference>
<reference evidence="6 7" key="1">
    <citation type="submission" date="2017-08" db="EMBL/GenBank/DDBJ databases">
        <title>Infants hospitalized years apart are colonized by the same room-sourced microbial strains.</title>
        <authorList>
            <person name="Brooks B."/>
            <person name="Olm M.R."/>
            <person name="Firek B.A."/>
            <person name="Baker R."/>
            <person name="Thomas B.C."/>
            <person name="Morowitz M.J."/>
            <person name="Banfield J.F."/>
        </authorList>
    </citation>
    <scope>NUCLEOTIDE SEQUENCE [LARGE SCALE GENOMIC DNA]</scope>
    <source>
        <strain evidence="6">S2_005_003_R2_43</strain>
    </source>
</reference>
<evidence type="ECO:0000259" key="3">
    <source>
        <dbReference type="Pfam" id="PF04216"/>
    </source>
</evidence>
<dbReference type="Gene3D" id="3.90.1670.10">
    <property type="entry name" value="FdhE-like domain"/>
    <property type="match status" value="1"/>
</dbReference>
<dbReference type="Pfam" id="PF24859">
    <property type="entry name" value="FdhE_central"/>
    <property type="match status" value="1"/>
</dbReference>
<dbReference type="InterPro" id="IPR056797">
    <property type="entry name" value="FdhE_central"/>
</dbReference>
<sequence length="325" mass="34747">MAGPDALVPTPDDVGVTPKPPFAVLPTPGTMFAARAARFRELAPGHPLEDYLTFLGDLCRIQHEVQPSLPEPRPPSPEALERALEFSMPPIDRGRFEPDEASLATLERVLDKAVAVKMPEPAAKARQVLAASAVERRSVLVEALEGAPRVETLAAHVFASAALQVHFSRLAARLDSARLTPVGTGVCPVCGGPPVASLVVGWTAAHGARFVACALCGSLWNHVRVKCVACDSTKGIAYRELSEDGEETAEESSSRGLRAREARDARAPVKAETCDECGRYVKIMHQHVVPGLDPVADDVATLGLDLKVREAGWARAAFNPYLLGY</sequence>
<dbReference type="InterPro" id="IPR056774">
    <property type="entry name" value="FdhE_N"/>
</dbReference>
<evidence type="ECO:0000256" key="1">
    <source>
        <dbReference type="ARBA" id="ARBA00022490"/>
    </source>
</evidence>
<gene>
    <name evidence="2 6" type="primary">fdhE</name>
    <name evidence="6" type="ORF">DI565_05185</name>
</gene>
<comment type="similarity">
    <text evidence="2">Belongs to the FdhE family.</text>
</comment>
<dbReference type="SUPFAM" id="SSF144020">
    <property type="entry name" value="FdhE-like"/>
    <property type="match status" value="1"/>
</dbReference>
<dbReference type="EMBL" id="QFPN01000002">
    <property type="protein sequence ID" value="PZQ18102.1"/>
    <property type="molecule type" value="Genomic_DNA"/>
</dbReference>
<dbReference type="InterPro" id="IPR056796">
    <property type="entry name" value="FdhE_C"/>
</dbReference>
<feature type="domain" description="FdhE central" evidence="4">
    <location>
        <begin position="186"/>
        <end position="224"/>
    </location>
</feature>
<dbReference type="PANTHER" id="PTHR37689:SF1">
    <property type="entry name" value="PROTEIN FDHE"/>
    <property type="match status" value="1"/>
</dbReference>
<proteinExistence type="inferred from homology"/>
<dbReference type="Proteomes" id="UP000249577">
    <property type="component" value="Unassembled WGS sequence"/>
</dbReference>
<dbReference type="InterPro" id="IPR024064">
    <property type="entry name" value="FdhE-like_sf"/>
</dbReference>
<feature type="domain" description="FdhE N-terminal" evidence="3">
    <location>
        <begin position="20"/>
        <end position="183"/>
    </location>
</feature>
<comment type="subcellular location">
    <subcellularLocation>
        <location evidence="2">Cytoplasm</location>
    </subcellularLocation>
</comment>
<dbReference type="PANTHER" id="PTHR37689">
    <property type="entry name" value="PROTEIN FDHE"/>
    <property type="match status" value="1"/>
</dbReference>
<evidence type="ECO:0000313" key="7">
    <source>
        <dbReference type="Proteomes" id="UP000249577"/>
    </source>
</evidence>
<dbReference type="Pfam" id="PF04216">
    <property type="entry name" value="FdhE_N"/>
    <property type="match status" value="1"/>
</dbReference>
<keyword evidence="1 2" id="KW-0963">Cytoplasm</keyword>
<name>A0A2W5KM92_ANCNO</name>
<organism evidence="6 7">
    <name type="scientific">Ancylobacter novellus</name>
    <name type="common">Thiobacillus novellus</name>
    <dbReference type="NCBI Taxonomy" id="921"/>
    <lineage>
        <taxon>Bacteria</taxon>
        <taxon>Pseudomonadati</taxon>
        <taxon>Pseudomonadota</taxon>
        <taxon>Alphaproteobacteria</taxon>
        <taxon>Hyphomicrobiales</taxon>
        <taxon>Xanthobacteraceae</taxon>
        <taxon>Ancylobacter</taxon>
    </lineage>
</organism>
<evidence type="ECO:0000259" key="5">
    <source>
        <dbReference type="Pfam" id="PF24860"/>
    </source>
</evidence>
<dbReference type="HAMAP" id="MF_00611">
    <property type="entry name" value="FdeH"/>
    <property type="match status" value="1"/>
</dbReference>
<dbReference type="CDD" id="cd16341">
    <property type="entry name" value="FdhE"/>
    <property type="match status" value="1"/>
</dbReference>
<dbReference type="AlphaFoldDB" id="A0A2W5KM92"/>
<feature type="domain" description="FdhE C-terminal" evidence="5">
    <location>
        <begin position="225"/>
        <end position="322"/>
    </location>
</feature>
<comment type="caution">
    <text evidence="6">The sequence shown here is derived from an EMBL/GenBank/DDBJ whole genome shotgun (WGS) entry which is preliminary data.</text>
</comment>
<evidence type="ECO:0000259" key="4">
    <source>
        <dbReference type="Pfam" id="PF24859"/>
    </source>
</evidence>
<dbReference type="GO" id="GO:0051604">
    <property type="term" value="P:protein maturation"/>
    <property type="evidence" value="ECO:0007669"/>
    <property type="project" value="TreeGrafter"/>
</dbReference>